<evidence type="ECO:0000256" key="1">
    <source>
        <dbReference type="ARBA" id="ARBA00023125"/>
    </source>
</evidence>
<accession>A0ABW0LMB8</accession>
<dbReference type="EMBL" id="JBHSMC010000027">
    <property type="protein sequence ID" value="MFC5466420.1"/>
    <property type="molecule type" value="Genomic_DNA"/>
</dbReference>
<comment type="subunit">
    <text evidence="2">Homotetramer.</text>
</comment>
<dbReference type="RefSeq" id="WP_144920693.1">
    <property type="nucleotide sequence ID" value="NZ_JBHSMC010000027.1"/>
</dbReference>
<dbReference type="PANTHER" id="PTHR10302:SF27">
    <property type="entry name" value="SINGLE-STRANDED DNA-BINDING PROTEIN"/>
    <property type="match status" value="1"/>
</dbReference>
<dbReference type="PIRSF" id="PIRSF002070">
    <property type="entry name" value="SSB"/>
    <property type="match status" value="1"/>
</dbReference>
<evidence type="ECO:0000313" key="6">
    <source>
        <dbReference type="Proteomes" id="UP001596147"/>
    </source>
</evidence>
<dbReference type="SUPFAM" id="SSF50249">
    <property type="entry name" value="Nucleic acid-binding proteins"/>
    <property type="match status" value="1"/>
</dbReference>
<dbReference type="CDD" id="cd04496">
    <property type="entry name" value="SSB_OBF"/>
    <property type="match status" value="1"/>
</dbReference>
<evidence type="ECO:0000313" key="5">
    <source>
        <dbReference type="EMBL" id="MFC5466420.1"/>
    </source>
</evidence>
<reference evidence="6" key="1">
    <citation type="journal article" date="2019" name="Int. J. Syst. Evol. Microbiol.">
        <title>The Global Catalogue of Microorganisms (GCM) 10K type strain sequencing project: providing services to taxonomists for standard genome sequencing and annotation.</title>
        <authorList>
            <consortium name="The Broad Institute Genomics Platform"/>
            <consortium name="The Broad Institute Genome Sequencing Center for Infectious Disease"/>
            <person name="Wu L."/>
            <person name="Ma J."/>
        </authorList>
    </citation>
    <scope>NUCLEOTIDE SEQUENCE [LARGE SCALE GENOMIC DNA]</scope>
    <source>
        <strain evidence="6">CGMCC 1.12237</strain>
    </source>
</reference>
<name>A0ABW0LMB8_9BACI</name>
<dbReference type="InterPro" id="IPR000424">
    <property type="entry name" value="Primosome_PriB/ssb"/>
</dbReference>
<dbReference type="PROSITE" id="PS50935">
    <property type="entry name" value="SSB"/>
    <property type="match status" value="1"/>
</dbReference>
<dbReference type="Pfam" id="PF00436">
    <property type="entry name" value="SSB"/>
    <property type="match status" value="1"/>
</dbReference>
<organism evidence="5 6">
    <name type="scientific">Lederbergia graminis</name>
    <dbReference type="NCBI Taxonomy" id="735518"/>
    <lineage>
        <taxon>Bacteria</taxon>
        <taxon>Bacillati</taxon>
        <taxon>Bacillota</taxon>
        <taxon>Bacilli</taxon>
        <taxon>Bacillales</taxon>
        <taxon>Bacillaceae</taxon>
        <taxon>Lederbergia</taxon>
    </lineage>
</organism>
<dbReference type="NCBIfam" id="TIGR00621">
    <property type="entry name" value="ssb"/>
    <property type="match status" value="1"/>
</dbReference>
<comment type="caution">
    <text evidence="2">Lacks conserved residue(s) required for the propagation of feature annotation.</text>
</comment>
<keyword evidence="6" id="KW-1185">Reference proteome</keyword>
<dbReference type="Gene3D" id="2.40.50.140">
    <property type="entry name" value="Nucleic acid-binding proteins"/>
    <property type="match status" value="1"/>
</dbReference>
<protein>
    <recommendedName>
        <fullName evidence="2 3">Single-stranded DNA-binding protein</fullName>
        <shortName evidence="2">SSB</shortName>
    </recommendedName>
</protein>
<dbReference type="GO" id="GO:0003677">
    <property type="term" value="F:DNA binding"/>
    <property type="evidence" value="ECO:0007669"/>
    <property type="project" value="UniProtKB-KW"/>
</dbReference>
<gene>
    <name evidence="5" type="ORF">ACFPM4_16995</name>
</gene>
<dbReference type="PANTHER" id="PTHR10302">
    <property type="entry name" value="SINGLE-STRANDED DNA-BINDING PROTEIN"/>
    <property type="match status" value="1"/>
</dbReference>
<feature type="compositionally biased region" description="Basic and acidic residues" evidence="4">
    <location>
        <begin position="124"/>
        <end position="139"/>
    </location>
</feature>
<dbReference type="InterPro" id="IPR011344">
    <property type="entry name" value="ssDNA-bd"/>
</dbReference>
<feature type="region of interest" description="Disordered" evidence="4">
    <location>
        <begin position="102"/>
        <end position="139"/>
    </location>
</feature>
<dbReference type="HAMAP" id="MF_00984">
    <property type="entry name" value="SSB"/>
    <property type="match status" value="1"/>
</dbReference>
<evidence type="ECO:0000256" key="2">
    <source>
        <dbReference type="HAMAP-Rule" id="MF_00984"/>
    </source>
</evidence>
<evidence type="ECO:0000256" key="4">
    <source>
        <dbReference type="SAM" id="MobiDB-lite"/>
    </source>
</evidence>
<proteinExistence type="inferred from homology"/>
<sequence length="139" mass="15700">MINQVTLVGRLTKDPTVRYTVEGRPVLNITLALNRHYKNANGDFEADFVLCTLWNKTAENTGKYCKKGSLIGLMGRIQTRYYDDANGKRVYVTEVVADSVKFMDPRPASNTNTTRPTQTSNEPPSKEEPTKNLEELLPF</sequence>
<evidence type="ECO:0000256" key="3">
    <source>
        <dbReference type="PIRNR" id="PIRNR002070"/>
    </source>
</evidence>
<feature type="compositionally biased region" description="Polar residues" evidence="4">
    <location>
        <begin position="108"/>
        <end position="123"/>
    </location>
</feature>
<comment type="caution">
    <text evidence="5">The sequence shown here is derived from an EMBL/GenBank/DDBJ whole genome shotgun (WGS) entry which is preliminary data.</text>
</comment>
<dbReference type="InterPro" id="IPR012340">
    <property type="entry name" value="NA-bd_OB-fold"/>
</dbReference>
<keyword evidence="1 2" id="KW-0238">DNA-binding</keyword>
<dbReference type="Proteomes" id="UP001596147">
    <property type="component" value="Unassembled WGS sequence"/>
</dbReference>